<sequence>MKRTRLYYGLLLLTAITFYSCSRDDQQTDTAYPEIDLGISGAFPQQCSILERGRTFTFRARFTDNMALGSYSLDIHHNFDHHTHSTEVKVCDEEGVKAPVKPMLFIKDYPIPAGAADYTATAEIAVPVDVDPGDYHFMIRLTDKEGWQTMKGISIKII</sequence>
<evidence type="ECO:0000313" key="1">
    <source>
        <dbReference type="EMBL" id="SHM47036.1"/>
    </source>
</evidence>
<proteinExistence type="predicted"/>
<dbReference type="PROSITE" id="PS51257">
    <property type="entry name" value="PROKAR_LIPOPROTEIN"/>
    <property type="match status" value="1"/>
</dbReference>
<evidence type="ECO:0000313" key="2">
    <source>
        <dbReference type="Proteomes" id="UP000184420"/>
    </source>
</evidence>
<keyword evidence="2" id="KW-1185">Reference proteome</keyword>
<protein>
    <recommendedName>
        <fullName evidence="3">DUF4625 domain-containing protein</fullName>
    </recommendedName>
</protein>
<organism evidence="1 2">
    <name type="scientific">Chitinophaga jiangningensis</name>
    <dbReference type="NCBI Taxonomy" id="1419482"/>
    <lineage>
        <taxon>Bacteria</taxon>
        <taxon>Pseudomonadati</taxon>
        <taxon>Bacteroidota</taxon>
        <taxon>Chitinophagia</taxon>
        <taxon>Chitinophagales</taxon>
        <taxon>Chitinophagaceae</taxon>
        <taxon>Chitinophaga</taxon>
    </lineage>
</organism>
<name>A0A1M7J1Z7_9BACT</name>
<dbReference type="InterPro" id="IPR027829">
    <property type="entry name" value="DUF4625"/>
</dbReference>
<dbReference type="STRING" id="1419482.SAMN05444266_108190"/>
<dbReference type="Pfam" id="PF15418">
    <property type="entry name" value="DUF4625"/>
    <property type="match status" value="1"/>
</dbReference>
<dbReference type="EMBL" id="FRBL01000008">
    <property type="protein sequence ID" value="SHM47036.1"/>
    <property type="molecule type" value="Genomic_DNA"/>
</dbReference>
<gene>
    <name evidence="1" type="ORF">SAMN05444266_108190</name>
</gene>
<accession>A0A1M7J1Z7</accession>
<dbReference type="OrthoDB" id="670730at2"/>
<dbReference type="AlphaFoldDB" id="A0A1M7J1Z7"/>
<evidence type="ECO:0008006" key="3">
    <source>
        <dbReference type="Google" id="ProtNLM"/>
    </source>
</evidence>
<dbReference type="RefSeq" id="WP_073085087.1">
    <property type="nucleotide sequence ID" value="NZ_FRBL01000008.1"/>
</dbReference>
<dbReference type="Proteomes" id="UP000184420">
    <property type="component" value="Unassembled WGS sequence"/>
</dbReference>
<reference evidence="1 2" key="1">
    <citation type="submission" date="2016-11" db="EMBL/GenBank/DDBJ databases">
        <authorList>
            <person name="Jaros S."/>
            <person name="Januszkiewicz K."/>
            <person name="Wedrychowicz H."/>
        </authorList>
    </citation>
    <scope>NUCLEOTIDE SEQUENCE [LARGE SCALE GENOMIC DNA]</scope>
    <source>
        <strain evidence="1 2">DSM 27406</strain>
    </source>
</reference>